<name>A0A6M3KL80_9ZZZZ</name>
<protein>
    <submittedName>
        <fullName evidence="2">Uncharacterized protein</fullName>
    </submittedName>
</protein>
<evidence type="ECO:0000313" key="1">
    <source>
        <dbReference type="EMBL" id="QJA62655.1"/>
    </source>
</evidence>
<proteinExistence type="predicted"/>
<evidence type="ECO:0000313" key="2">
    <source>
        <dbReference type="EMBL" id="QJA82803.1"/>
    </source>
</evidence>
<sequence length="114" mass="13418">MVSFKQWTEGLQATLERESEVNEYRGKIHDYVTLKESVGWNDIKRLLEERLQMVRDELEDPNSILEPQALSDSVGLLRVAILRQEARDIRFIIELPDKMIDALKVDEFNEDKEE</sequence>
<dbReference type="AlphaFoldDB" id="A0A6M3KL80"/>
<reference evidence="2" key="1">
    <citation type="submission" date="2020-03" db="EMBL/GenBank/DDBJ databases">
        <title>The deep terrestrial virosphere.</title>
        <authorList>
            <person name="Holmfeldt K."/>
            <person name="Nilsson E."/>
            <person name="Simone D."/>
            <person name="Lopez-Fernandez M."/>
            <person name="Wu X."/>
            <person name="de Brujin I."/>
            <person name="Lundin D."/>
            <person name="Andersson A."/>
            <person name="Bertilsson S."/>
            <person name="Dopson M."/>
        </authorList>
    </citation>
    <scope>NUCLEOTIDE SEQUENCE</scope>
    <source>
        <strain evidence="2">MM415A00370</strain>
        <strain evidence="1">MM415B00745</strain>
    </source>
</reference>
<gene>
    <name evidence="2" type="ORF">MM415A00370_0020</name>
    <name evidence="1" type="ORF">MM415B00745_0022</name>
</gene>
<organism evidence="2">
    <name type="scientific">viral metagenome</name>
    <dbReference type="NCBI Taxonomy" id="1070528"/>
    <lineage>
        <taxon>unclassified sequences</taxon>
        <taxon>metagenomes</taxon>
        <taxon>organismal metagenomes</taxon>
    </lineage>
</organism>
<dbReference type="EMBL" id="MT141477">
    <property type="protein sequence ID" value="QJA62655.1"/>
    <property type="molecule type" value="Genomic_DNA"/>
</dbReference>
<accession>A0A6M3KL80</accession>
<dbReference type="EMBL" id="MT142496">
    <property type="protein sequence ID" value="QJA82803.1"/>
    <property type="molecule type" value="Genomic_DNA"/>
</dbReference>